<evidence type="ECO:0000256" key="5">
    <source>
        <dbReference type="SAM" id="MobiDB-lite"/>
    </source>
</evidence>
<evidence type="ECO:0000313" key="8">
    <source>
        <dbReference type="Proteomes" id="UP000031512"/>
    </source>
</evidence>
<evidence type="ECO:0000256" key="3">
    <source>
        <dbReference type="ARBA" id="ARBA00022502"/>
    </source>
</evidence>
<comment type="pathway">
    <text evidence="1">Glycolipid biosynthesis; glycosylphosphatidylinositol-anchor biosynthesis.</text>
</comment>
<evidence type="ECO:0000256" key="6">
    <source>
        <dbReference type="SAM" id="SignalP"/>
    </source>
</evidence>
<keyword evidence="4 6" id="KW-0732">Signal</keyword>
<dbReference type="GO" id="GO:0003923">
    <property type="term" value="F:GPI-anchor transamidase activity"/>
    <property type="evidence" value="ECO:0007669"/>
    <property type="project" value="InterPro"/>
</dbReference>
<gene>
    <name evidence="7" type="ORF">BEWA_044910</name>
</gene>
<dbReference type="UniPathway" id="UPA00196"/>
<dbReference type="GeneID" id="15806690"/>
<dbReference type="MEROPS" id="C13.005"/>
<dbReference type="Pfam" id="PF01650">
    <property type="entry name" value="Peptidase_C13"/>
    <property type="match status" value="1"/>
</dbReference>
<dbReference type="STRING" id="1537102.L1LGC3"/>
<comment type="similarity">
    <text evidence="2">Belongs to the peptidase C13 family.</text>
</comment>
<dbReference type="Gene3D" id="3.40.50.1460">
    <property type="match status" value="1"/>
</dbReference>
<dbReference type="GO" id="GO:0016255">
    <property type="term" value="P:attachment of GPI anchor to protein"/>
    <property type="evidence" value="ECO:0007669"/>
    <property type="project" value="InterPro"/>
</dbReference>
<dbReference type="KEGG" id="beq:BEWA_044910"/>
<dbReference type="PANTHER" id="PTHR48067">
    <property type="entry name" value="GPI-ANCHOR TRANSAMIDASE"/>
    <property type="match status" value="1"/>
</dbReference>
<dbReference type="GO" id="GO:0042765">
    <property type="term" value="C:GPI-anchor transamidase complex"/>
    <property type="evidence" value="ECO:0007669"/>
    <property type="project" value="InterPro"/>
</dbReference>
<feature type="region of interest" description="Disordered" evidence="5">
    <location>
        <begin position="386"/>
        <end position="405"/>
    </location>
</feature>
<dbReference type="eggNOG" id="KOG1349">
    <property type="taxonomic scope" value="Eukaryota"/>
</dbReference>
<evidence type="ECO:0000256" key="4">
    <source>
        <dbReference type="ARBA" id="ARBA00022729"/>
    </source>
</evidence>
<dbReference type="InterPro" id="IPR001096">
    <property type="entry name" value="Peptidase_C13"/>
</dbReference>
<organism evidence="7 8">
    <name type="scientific">Theileria equi strain WA</name>
    <dbReference type="NCBI Taxonomy" id="1537102"/>
    <lineage>
        <taxon>Eukaryota</taxon>
        <taxon>Sar</taxon>
        <taxon>Alveolata</taxon>
        <taxon>Apicomplexa</taxon>
        <taxon>Aconoidasida</taxon>
        <taxon>Piroplasmida</taxon>
        <taxon>Theileriidae</taxon>
        <taxon>Theileria</taxon>
    </lineage>
</organism>
<name>L1LGC3_THEEQ</name>
<feature type="signal peptide" evidence="6">
    <location>
        <begin position="1"/>
        <end position="19"/>
    </location>
</feature>
<evidence type="ECO:0000313" key="7">
    <source>
        <dbReference type="EMBL" id="EKX74411.1"/>
    </source>
</evidence>
<keyword evidence="8" id="KW-1185">Reference proteome</keyword>
<dbReference type="PANTHER" id="PTHR48067:SF1">
    <property type="entry name" value="GPI-ANCHOR TRANSAMIDASE"/>
    <property type="match status" value="1"/>
</dbReference>
<evidence type="ECO:0000256" key="1">
    <source>
        <dbReference type="ARBA" id="ARBA00004687"/>
    </source>
</evidence>
<dbReference type="Proteomes" id="UP000031512">
    <property type="component" value="Unassembled WGS sequence"/>
</dbReference>
<keyword evidence="3" id="KW-0337">GPI-anchor biosynthesis</keyword>
<dbReference type="RefSeq" id="XP_004833863.1">
    <property type="nucleotide sequence ID" value="XM_004833806.1"/>
</dbReference>
<feature type="chain" id="PRO_5003952718" evidence="6">
    <location>
        <begin position="20"/>
        <end position="555"/>
    </location>
</feature>
<dbReference type="OrthoDB" id="192611at2759"/>
<dbReference type="InterPro" id="IPR028361">
    <property type="entry name" value="GPI_transamidase"/>
</dbReference>
<dbReference type="EMBL" id="ACOU01000001">
    <property type="protein sequence ID" value="EKX74411.1"/>
    <property type="molecule type" value="Genomic_DNA"/>
</dbReference>
<protein>
    <submittedName>
        <fullName evidence="7">Gpi-anchor transamidase, putative</fullName>
    </submittedName>
</protein>
<proteinExistence type="inferred from homology"/>
<dbReference type="VEuPathDB" id="PiroplasmaDB:BEWA_044910"/>
<sequence>MNMYLYCIFIICTLISVKCRNIVQSDFIAGVSTVVGPDTYGVLQDYKDVYARWDEYDVSGLTLTTSKGISGTKRSTHRDGDSTEGQEALNGFSVDISKYRSFIKSLNDLENEIHTKYRRVNSTFMSTSRFYYNYRHSGNVFAVMSSLLKFGNLSNNDTQVVVPETCLCHPTNTAMGRLYVNSSVNKSEYKGKLANDSTNVFLENTKVTFKGHLVSKDSFRYLVTNRFPKKYPNSYKTYTSDDFARFIYVTGHGGDSYLQFQAKTFISSAEYGLYHLELGIKEPKLPVLSILDTCQASTMYEKVDKGTKLAWIASSIRGESSYSHNPNHFISVSTVDKFTFILQNHLRNVMQGIMTGSKASVSRFSLHQLLRTYQRENPKDKLEYEVHNSMGKGGNSDQTTENPEDTDAEKNLFIKYSRWIKGTLSQLSTAYTFSMSTNRRSKDGISVNYGKDKKKTEKLYLGQFAFNYRKLYYNSIPFPYGGGINTESQKLHERVAMDTHEKYRGSMNASTDKLHAKRMAKHGLIVDIEDNILQNYRLAASVMAALYILCTLTRN</sequence>
<comment type="caution">
    <text evidence="7">The sequence shown here is derived from an EMBL/GenBank/DDBJ whole genome shotgun (WGS) entry which is preliminary data.</text>
</comment>
<dbReference type="GO" id="GO:0006506">
    <property type="term" value="P:GPI anchor biosynthetic process"/>
    <property type="evidence" value="ECO:0007669"/>
    <property type="project" value="UniProtKB-UniPathway"/>
</dbReference>
<dbReference type="AlphaFoldDB" id="L1LGC3"/>
<dbReference type="GO" id="GO:0006508">
    <property type="term" value="P:proteolysis"/>
    <property type="evidence" value="ECO:0007669"/>
    <property type="project" value="InterPro"/>
</dbReference>
<evidence type="ECO:0000256" key="2">
    <source>
        <dbReference type="ARBA" id="ARBA00009941"/>
    </source>
</evidence>
<reference evidence="7 8" key="1">
    <citation type="journal article" date="2012" name="BMC Genomics">
        <title>Comparative genomic analysis and phylogenetic position of Theileria equi.</title>
        <authorList>
            <person name="Kappmeyer L.S."/>
            <person name="Thiagarajan M."/>
            <person name="Herndon D.R."/>
            <person name="Ramsay J.D."/>
            <person name="Caler E."/>
            <person name="Djikeng A."/>
            <person name="Gillespie J.J."/>
            <person name="Lau A.O."/>
            <person name="Roalson E.H."/>
            <person name="Silva J.C."/>
            <person name="Silva M.G."/>
            <person name="Suarez C.E."/>
            <person name="Ueti M.W."/>
            <person name="Nene V.M."/>
            <person name="Mealey R.H."/>
            <person name="Knowles D.P."/>
            <person name="Brayton K.A."/>
        </authorList>
    </citation>
    <scope>NUCLEOTIDE SEQUENCE [LARGE SCALE GENOMIC DNA]</scope>
    <source>
        <strain evidence="7 8">WA</strain>
    </source>
</reference>
<accession>L1LGC3</accession>